<name>A0ABY9WKB9_9BACT</name>
<dbReference type="EMBL" id="CP043494">
    <property type="protein sequence ID" value="WNG43594.1"/>
    <property type="molecule type" value="Genomic_DNA"/>
</dbReference>
<keyword evidence="4" id="KW-1185">Reference proteome</keyword>
<dbReference type="SUPFAM" id="SSF53850">
    <property type="entry name" value="Periplasmic binding protein-like II"/>
    <property type="match status" value="1"/>
</dbReference>
<protein>
    <recommendedName>
        <fullName evidence="2">LysR substrate-binding domain-containing protein</fullName>
    </recommendedName>
</protein>
<feature type="domain" description="LysR substrate-binding" evidence="2">
    <location>
        <begin position="3"/>
        <end position="105"/>
    </location>
</feature>
<gene>
    <name evidence="3" type="ORF">F0U60_05370</name>
</gene>
<evidence type="ECO:0000313" key="4">
    <source>
        <dbReference type="Proteomes" id="UP001611383"/>
    </source>
</evidence>
<dbReference type="Gene3D" id="3.40.190.10">
    <property type="entry name" value="Periplasmic binding protein-like II"/>
    <property type="match status" value="2"/>
</dbReference>
<evidence type="ECO:0000313" key="3">
    <source>
        <dbReference type="EMBL" id="WNG43594.1"/>
    </source>
</evidence>
<evidence type="ECO:0000256" key="1">
    <source>
        <dbReference type="SAM" id="MobiDB-lite"/>
    </source>
</evidence>
<organism evidence="3 4">
    <name type="scientific">Archangium minus</name>
    <dbReference type="NCBI Taxonomy" id="83450"/>
    <lineage>
        <taxon>Bacteria</taxon>
        <taxon>Pseudomonadati</taxon>
        <taxon>Myxococcota</taxon>
        <taxon>Myxococcia</taxon>
        <taxon>Myxococcales</taxon>
        <taxon>Cystobacterineae</taxon>
        <taxon>Archangiaceae</taxon>
        <taxon>Archangium</taxon>
    </lineage>
</organism>
<feature type="region of interest" description="Disordered" evidence="1">
    <location>
        <begin position="1"/>
        <end position="37"/>
    </location>
</feature>
<accession>A0ABY9WKB9</accession>
<feature type="compositionally biased region" description="Basic and acidic residues" evidence="1">
    <location>
        <begin position="16"/>
        <end position="37"/>
    </location>
</feature>
<evidence type="ECO:0000259" key="2">
    <source>
        <dbReference type="Pfam" id="PF03466"/>
    </source>
</evidence>
<dbReference type="InterPro" id="IPR005119">
    <property type="entry name" value="LysR_subst-bd"/>
</dbReference>
<proteinExistence type="predicted"/>
<dbReference type="Proteomes" id="UP001611383">
    <property type="component" value="Chromosome"/>
</dbReference>
<dbReference type="Pfam" id="PF03466">
    <property type="entry name" value="LysR_substrate"/>
    <property type="match status" value="1"/>
</dbReference>
<sequence length="117" mass="12996">MLPRVTVRWTHGGEGGSREGRRRDADGAARAKRPAESIERDMVQVRLSRPSRFVVVAAPAYLARRGTPEQPDDLLAHDCIRAPTRGGRYAWELERGKKSWRVPVQGRSGPMIGPARG</sequence>
<reference evidence="3 4" key="1">
    <citation type="submission" date="2019-08" db="EMBL/GenBank/DDBJ databases">
        <title>Archangium and Cystobacter genomes.</title>
        <authorList>
            <person name="Chen I.-C.K."/>
            <person name="Wielgoss S."/>
        </authorList>
    </citation>
    <scope>NUCLEOTIDE SEQUENCE [LARGE SCALE GENOMIC DNA]</scope>
    <source>
        <strain evidence="3 4">Cbm 6</strain>
    </source>
</reference>